<organism evidence="2 3">
    <name type="scientific">Leucobacter muris</name>
    <dbReference type="NCBI Taxonomy" id="1935379"/>
    <lineage>
        <taxon>Bacteria</taxon>
        <taxon>Bacillati</taxon>
        <taxon>Actinomycetota</taxon>
        <taxon>Actinomycetes</taxon>
        <taxon>Micrococcales</taxon>
        <taxon>Microbacteriaceae</taxon>
        <taxon>Leucobacter</taxon>
    </lineage>
</organism>
<dbReference type="CDD" id="cd02199">
    <property type="entry name" value="YjgF_YER057c_UK114_like_1"/>
    <property type="match status" value="1"/>
</dbReference>
<dbReference type="InterPro" id="IPR013813">
    <property type="entry name" value="Endoribo_LPSP/chorism_mut-like"/>
</dbReference>
<keyword evidence="3" id="KW-1185">Reference proteome</keyword>
<evidence type="ECO:0000313" key="3">
    <source>
        <dbReference type="Proteomes" id="UP000285768"/>
    </source>
</evidence>
<feature type="region of interest" description="Disordered" evidence="1">
    <location>
        <begin position="1"/>
        <end position="23"/>
    </location>
</feature>
<dbReference type="Gene3D" id="3.30.1330.40">
    <property type="entry name" value="RutC-like"/>
    <property type="match status" value="1"/>
</dbReference>
<dbReference type="InterPro" id="IPR035959">
    <property type="entry name" value="RutC-like_sf"/>
</dbReference>
<dbReference type="SUPFAM" id="SSF55298">
    <property type="entry name" value="YjgF-like"/>
    <property type="match status" value="1"/>
</dbReference>
<dbReference type="PANTHER" id="PTHR43760">
    <property type="entry name" value="ENDORIBONUCLEASE-RELATED"/>
    <property type="match status" value="1"/>
</dbReference>
<evidence type="ECO:0000313" key="2">
    <source>
        <dbReference type="EMBL" id="QAB18659.1"/>
    </source>
</evidence>
<dbReference type="Proteomes" id="UP000285768">
    <property type="component" value="Chromosome"/>
</dbReference>
<dbReference type="EMBL" id="CP035037">
    <property type="protein sequence ID" value="QAB18659.1"/>
    <property type="molecule type" value="Genomic_DNA"/>
</dbReference>
<dbReference type="PANTHER" id="PTHR43760:SF1">
    <property type="entry name" value="ENDORIBONUCLEASE L-PSP_CHORISMATE MUTASE-LIKE DOMAIN-CONTAINING PROTEIN"/>
    <property type="match status" value="1"/>
</dbReference>
<proteinExistence type="predicted"/>
<feature type="compositionally biased region" description="Polar residues" evidence="1">
    <location>
        <begin position="1"/>
        <end position="17"/>
    </location>
</feature>
<name>A0ABX5QHV7_9MICO</name>
<protein>
    <submittedName>
        <fullName evidence="2">RidA family protein</fullName>
    </submittedName>
</protein>
<gene>
    <name evidence="2" type="ORF">Leucomu_12730</name>
</gene>
<sequence length="191" mass="20520">MDSRSFGQTNSPDSADTSRTRRRRNIVSVSCEARVAELGLDIPDYSDGGYHGTYYGTMKAFHKTGNLLFLSGHVADIVGHNGQPTHAGRLGAEVTVEQGYAEARQTALNCLGTMRLALGSLDRVKCLVNSLNFVVAAPDFVDVNLVSCGATDLFRDVFGEENGLGGRATIGVTSLAANHCFENWMTIETVD</sequence>
<reference evidence="2 3" key="1">
    <citation type="submission" date="2019-01" db="EMBL/GenBank/DDBJ databases">
        <title>Leucobacter muris sp. nov. isolated from the nose of a laboratory mouse.</title>
        <authorList>
            <person name="Benga L."/>
            <person name="Sproeer C."/>
            <person name="Schumann P."/>
            <person name="Verbarg S."/>
            <person name="Bunk B."/>
            <person name="Engelhardt E."/>
            <person name="Benten P.M."/>
            <person name="Sager M."/>
        </authorList>
    </citation>
    <scope>NUCLEOTIDE SEQUENCE [LARGE SCALE GENOMIC DNA]</scope>
    <source>
        <strain evidence="2 3">DSM 101948</strain>
    </source>
</reference>
<evidence type="ECO:0000256" key="1">
    <source>
        <dbReference type="SAM" id="MobiDB-lite"/>
    </source>
</evidence>
<accession>A0ABX5QHV7</accession>